<protein>
    <submittedName>
        <fullName evidence="1">Uncharacterized protein</fullName>
    </submittedName>
</protein>
<dbReference type="GeneID" id="64655415"/>
<gene>
    <name evidence="1" type="ORF">F5891DRAFT_1020246</name>
</gene>
<sequence length="78" mass="8849">MIFVVYSSFFISLNCWCLLLVHQSPFKRGLFHFRDFLTLGLVSTLYLKASSSANPGAARRMFPRSPVTPSISILGIWH</sequence>
<name>A0AAD4EBD6_9AGAM</name>
<dbReference type="AlphaFoldDB" id="A0AAD4EBD6"/>
<comment type="caution">
    <text evidence="1">The sequence shown here is derived from an EMBL/GenBank/DDBJ whole genome shotgun (WGS) entry which is preliminary data.</text>
</comment>
<accession>A0AAD4EBD6</accession>
<dbReference type="RefSeq" id="XP_041228626.1">
    <property type="nucleotide sequence ID" value="XM_041361117.1"/>
</dbReference>
<keyword evidence="2" id="KW-1185">Reference proteome</keyword>
<proteinExistence type="predicted"/>
<evidence type="ECO:0000313" key="1">
    <source>
        <dbReference type="EMBL" id="KAG1903051.1"/>
    </source>
</evidence>
<evidence type="ECO:0000313" key="2">
    <source>
        <dbReference type="Proteomes" id="UP001195769"/>
    </source>
</evidence>
<dbReference type="EMBL" id="JABBWK010000014">
    <property type="protein sequence ID" value="KAG1903051.1"/>
    <property type="molecule type" value="Genomic_DNA"/>
</dbReference>
<dbReference type="Proteomes" id="UP001195769">
    <property type="component" value="Unassembled WGS sequence"/>
</dbReference>
<organism evidence="1 2">
    <name type="scientific">Suillus fuscotomentosus</name>
    <dbReference type="NCBI Taxonomy" id="1912939"/>
    <lineage>
        <taxon>Eukaryota</taxon>
        <taxon>Fungi</taxon>
        <taxon>Dikarya</taxon>
        <taxon>Basidiomycota</taxon>
        <taxon>Agaricomycotina</taxon>
        <taxon>Agaricomycetes</taxon>
        <taxon>Agaricomycetidae</taxon>
        <taxon>Boletales</taxon>
        <taxon>Suillineae</taxon>
        <taxon>Suillaceae</taxon>
        <taxon>Suillus</taxon>
    </lineage>
</organism>
<reference evidence="1" key="1">
    <citation type="journal article" date="2020" name="New Phytol.">
        <title>Comparative genomics reveals dynamic genome evolution in host specialist ectomycorrhizal fungi.</title>
        <authorList>
            <person name="Lofgren L.A."/>
            <person name="Nguyen N.H."/>
            <person name="Vilgalys R."/>
            <person name="Ruytinx J."/>
            <person name="Liao H.L."/>
            <person name="Branco S."/>
            <person name="Kuo A."/>
            <person name="LaButti K."/>
            <person name="Lipzen A."/>
            <person name="Andreopoulos W."/>
            <person name="Pangilinan J."/>
            <person name="Riley R."/>
            <person name="Hundley H."/>
            <person name="Na H."/>
            <person name="Barry K."/>
            <person name="Grigoriev I.V."/>
            <person name="Stajich J.E."/>
            <person name="Kennedy P.G."/>
        </authorList>
    </citation>
    <scope>NUCLEOTIDE SEQUENCE</scope>
    <source>
        <strain evidence="1">FC203</strain>
    </source>
</reference>